<protein>
    <submittedName>
        <fullName evidence="1">Uncharacterized protein</fullName>
    </submittedName>
</protein>
<comment type="caution">
    <text evidence="1">The sequence shown here is derived from an EMBL/GenBank/DDBJ whole genome shotgun (WGS) entry which is preliminary data.</text>
</comment>
<proteinExistence type="predicted"/>
<gene>
    <name evidence="1" type="ORF">B9Z19DRAFT_1134971</name>
</gene>
<sequence>MNWVYLETAPPKFPPRAGNGYRERSDGIASTNSNLRYATPLEVSNTKIGATGDAGKPIHRSFLENVAAGYMQRLDGHNGSGAVSRDTKHMLPHFPFCCANVPGITDSNISVITPEWDILLIDSSQSGKQNGLWMPVESDGKVSSSIG</sequence>
<dbReference type="STRING" id="42251.A0A2T6ZDI6"/>
<accession>A0A2T6ZDI6</accession>
<dbReference type="EMBL" id="NESQ01000368">
    <property type="protein sequence ID" value="PUU73552.1"/>
    <property type="molecule type" value="Genomic_DNA"/>
</dbReference>
<reference evidence="1 2" key="1">
    <citation type="submission" date="2017-04" db="EMBL/GenBank/DDBJ databases">
        <title>Draft genome sequence of Tuber borchii Vittad., a whitish edible truffle.</title>
        <authorList>
            <consortium name="DOE Joint Genome Institute"/>
            <person name="Murat C."/>
            <person name="Kuo A."/>
            <person name="Barry K.W."/>
            <person name="Clum A."/>
            <person name="Dockter R.B."/>
            <person name="Fauchery L."/>
            <person name="Iotti M."/>
            <person name="Kohler A."/>
            <person name="Labutti K."/>
            <person name="Lindquist E.A."/>
            <person name="Lipzen A."/>
            <person name="Ohm R.A."/>
            <person name="Wang M."/>
            <person name="Grigoriev I.V."/>
            <person name="Zambonelli A."/>
            <person name="Martin F.M."/>
        </authorList>
    </citation>
    <scope>NUCLEOTIDE SEQUENCE [LARGE SCALE GENOMIC DNA]</scope>
    <source>
        <strain evidence="1 2">Tbo3840</strain>
    </source>
</reference>
<name>A0A2T6ZDI6_TUBBO</name>
<evidence type="ECO:0000313" key="1">
    <source>
        <dbReference type="EMBL" id="PUU73552.1"/>
    </source>
</evidence>
<evidence type="ECO:0000313" key="2">
    <source>
        <dbReference type="Proteomes" id="UP000244722"/>
    </source>
</evidence>
<dbReference type="Proteomes" id="UP000244722">
    <property type="component" value="Unassembled WGS sequence"/>
</dbReference>
<organism evidence="1 2">
    <name type="scientific">Tuber borchii</name>
    <name type="common">White truffle</name>
    <dbReference type="NCBI Taxonomy" id="42251"/>
    <lineage>
        <taxon>Eukaryota</taxon>
        <taxon>Fungi</taxon>
        <taxon>Dikarya</taxon>
        <taxon>Ascomycota</taxon>
        <taxon>Pezizomycotina</taxon>
        <taxon>Pezizomycetes</taxon>
        <taxon>Pezizales</taxon>
        <taxon>Tuberaceae</taxon>
        <taxon>Tuber</taxon>
    </lineage>
</organism>
<dbReference type="AlphaFoldDB" id="A0A2T6ZDI6"/>
<keyword evidence="2" id="KW-1185">Reference proteome</keyword>